<feature type="binding site" evidence="6 7">
    <location>
        <position position="124"/>
    </location>
    <ligand>
        <name>ATP</name>
        <dbReference type="ChEBI" id="CHEBI:30616"/>
    </ligand>
</feature>
<name>A0A8A0RJ57_9FIRM</name>
<dbReference type="RefSeq" id="WP_206708543.1">
    <property type="nucleotide sequence ID" value="NZ_CP059066.1"/>
</dbReference>
<feature type="domain" description="Phosphagen kinase C-terminal" evidence="9">
    <location>
        <begin position="24"/>
        <end position="253"/>
    </location>
</feature>
<dbReference type="InterPro" id="IPR014746">
    <property type="entry name" value="Gln_synth/guanido_kin_cat_dom"/>
</dbReference>
<dbReference type="PROSITE" id="PS51510">
    <property type="entry name" value="PHOSPHAGEN_KINASE_C"/>
    <property type="match status" value="1"/>
</dbReference>
<feature type="binding site" evidence="6 7">
    <location>
        <begin position="206"/>
        <end position="211"/>
    </location>
    <ligand>
        <name>ATP</name>
        <dbReference type="ChEBI" id="CHEBI:30616"/>
    </ligand>
</feature>
<dbReference type="EMBL" id="CP059066">
    <property type="protein sequence ID" value="QSQ08325.1"/>
    <property type="molecule type" value="Genomic_DNA"/>
</dbReference>
<evidence type="ECO:0000256" key="8">
    <source>
        <dbReference type="RuleBase" id="RU000505"/>
    </source>
</evidence>
<dbReference type="GO" id="GO:0005524">
    <property type="term" value="F:ATP binding"/>
    <property type="evidence" value="ECO:0007669"/>
    <property type="project" value="UniProtKB-UniRule"/>
</dbReference>
<dbReference type="PANTHER" id="PTHR11547">
    <property type="entry name" value="ARGININE OR CREATINE KINASE"/>
    <property type="match status" value="1"/>
</dbReference>
<dbReference type="HAMAP" id="MF_00602">
    <property type="entry name" value="Prot_Arg_kinase"/>
    <property type="match status" value="1"/>
</dbReference>
<evidence type="ECO:0000256" key="4">
    <source>
        <dbReference type="ARBA" id="ARBA00022840"/>
    </source>
</evidence>
<comment type="function">
    <text evidence="6">Catalyzes the specific phosphorylation of arginine residues in proteins.</text>
</comment>
<dbReference type="PANTHER" id="PTHR11547:SF38">
    <property type="entry name" value="ARGININE KINASE 1-RELATED"/>
    <property type="match status" value="1"/>
</dbReference>
<evidence type="ECO:0000259" key="9">
    <source>
        <dbReference type="PROSITE" id="PS51510"/>
    </source>
</evidence>
<dbReference type="FunFam" id="3.30.590.10:FF:000007">
    <property type="entry name" value="Protein-arginine kinase"/>
    <property type="match status" value="1"/>
</dbReference>
<sequence length="360" mass="40490">MSLENFINESASKWMEGNGPESDIVISSRVRLARNLADVPFPHMMNKEQSEKVISEVYDAIQNNRVLAGDFELIRMKDLSKLERKALVEKHLISPALANNEYGAVLLSRDEGVSIMINEEDHLRIQSLFSGQQLEEAWDLCTKLDDVLEERLNYAFNEQIGYLTACPTNVGTGIRVSVMVHLPALVMTNQLNRIFSAIGHVGLTVRGLYGEGTQAIGNIYQISNQITLGQAEEEIIDNLNSVTRQIIEQERTARGLLLKEKKIKLQDKIGRAYGILSNAYILTSEEAMRLLSDVRLGIDLKLIDNINPRILTEMMVILRPAYLQKLAGKELSPAERDVRRAKIVRNRLSVKKTKDSGGVY</sequence>
<evidence type="ECO:0000256" key="2">
    <source>
        <dbReference type="ARBA" id="ARBA00022741"/>
    </source>
</evidence>
<dbReference type="GO" id="GO:0004111">
    <property type="term" value="F:creatine kinase activity"/>
    <property type="evidence" value="ECO:0007669"/>
    <property type="project" value="InterPro"/>
</dbReference>
<feature type="binding site" evidence="6 7">
    <location>
        <position position="91"/>
    </location>
    <ligand>
        <name>ATP</name>
        <dbReference type="ChEBI" id="CHEBI:30616"/>
    </ligand>
</feature>
<evidence type="ECO:0000256" key="3">
    <source>
        <dbReference type="ARBA" id="ARBA00022777"/>
    </source>
</evidence>
<keyword evidence="1 6" id="KW-0808">Transferase</keyword>
<dbReference type="CDD" id="cd07930">
    <property type="entry name" value="bacterial_phosphagen_kinase"/>
    <property type="match status" value="1"/>
</dbReference>
<dbReference type="EC" id="2.7.14.1" evidence="6"/>
<dbReference type="Pfam" id="PF00217">
    <property type="entry name" value="ATP-gua_Ptrans"/>
    <property type="match status" value="1"/>
</dbReference>
<feature type="binding site" evidence="7">
    <location>
        <begin position="175"/>
        <end position="179"/>
    </location>
    <ligand>
        <name>ATP</name>
        <dbReference type="ChEBI" id="CHEBI:30616"/>
    </ligand>
</feature>
<protein>
    <recommendedName>
        <fullName evidence="6">Protein-arginine kinase</fullName>
        <ecNumber evidence="6">2.7.14.1</ecNumber>
    </recommendedName>
</protein>
<organism evidence="10 11">
    <name type="scientific">Koleobacter methoxysyntrophicus</name>
    <dbReference type="NCBI Taxonomy" id="2751313"/>
    <lineage>
        <taxon>Bacteria</taxon>
        <taxon>Bacillati</taxon>
        <taxon>Bacillota</taxon>
        <taxon>Clostridia</taxon>
        <taxon>Koleobacterales</taxon>
        <taxon>Koleobacteraceae</taxon>
        <taxon>Koleobacter</taxon>
    </lineage>
</organism>
<accession>A0A8A0RJ57</accession>
<keyword evidence="2 6" id="KW-0547">Nucleotide-binding</keyword>
<keyword evidence="6" id="KW-0021">Allosteric enzyme</keyword>
<evidence type="ECO:0000256" key="7">
    <source>
        <dbReference type="PROSITE-ProRule" id="PRU00843"/>
    </source>
</evidence>
<reference evidence="10" key="1">
    <citation type="submission" date="2020-07" db="EMBL/GenBank/DDBJ databases">
        <title>Koleobacter methoxysyntrophicus gen. nov., sp. nov., a novel anaerobic bacterium isolated from deep subsurface oil field and proposal of Koleobacterales ord. nov. in the phylum Firmicutes.</title>
        <authorList>
            <person name="Sakamoto S."/>
            <person name="Tamaki H."/>
        </authorList>
    </citation>
    <scope>NUCLEOTIDE SEQUENCE</scope>
    <source>
        <strain evidence="10">NRmbB1</strain>
    </source>
</reference>
<dbReference type="InterPro" id="IPR022415">
    <property type="entry name" value="ATP-guanido_PTrfase_AS"/>
</dbReference>
<evidence type="ECO:0000313" key="11">
    <source>
        <dbReference type="Proteomes" id="UP000662904"/>
    </source>
</evidence>
<dbReference type="InterPro" id="IPR000749">
    <property type="entry name" value="ATP-guanido_PTrfase"/>
</dbReference>
<feature type="short sequence motif" description="RDXXRA motif of the pArg binding pocket involved in allosteric regulation" evidence="6">
    <location>
        <begin position="336"/>
        <end position="341"/>
    </location>
</feature>
<dbReference type="KEGG" id="kme:H0A61_00647"/>
<gene>
    <name evidence="6 10" type="primary">mcsB</name>
    <name evidence="10" type="ORF">H0A61_00647</name>
</gene>
<feature type="binding site" evidence="6 7">
    <location>
        <begin position="27"/>
        <end position="31"/>
    </location>
    <ligand>
        <name>ATP</name>
        <dbReference type="ChEBI" id="CHEBI:30616"/>
    </ligand>
</feature>
<dbReference type="NCBIfam" id="NF002195">
    <property type="entry name" value="PRK01059.1-5"/>
    <property type="match status" value="1"/>
</dbReference>
<comment type="catalytic activity">
    <reaction evidence="5 6">
        <text>L-arginyl-[protein] + ATP = N(omega)-phospho-L-arginyl-[protein] + ADP + H(+)</text>
        <dbReference type="Rhea" id="RHEA:43384"/>
        <dbReference type="Rhea" id="RHEA-COMP:10532"/>
        <dbReference type="Rhea" id="RHEA-COMP:10533"/>
        <dbReference type="ChEBI" id="CHEBI:15378"/>
        <dbReference type="ChEBI" id="CHEBI:29965"/>
        <dbReference type="ChEBI" id="CHEBI:30616"/>
        <dbReference type="ChEBI" id="CHEBI:83226"/>
        <dbReference type="ChEBI" id="CHEBI:456216"/>
        <dbReference type="EC" id="2.7.14.1"/>
    </reaction>
</comment>
<keyword evidence="3 6" id="KW-0418">Kinase</keyword>
<evidence type="ECO:0000313" key="10">
    <source>
        <dbReference type="EMBL" id="QSQ08325.1"/>
    </source>
</evidence>
<proteinExistence type="inferred from homology"/>
<evidence type="ECO:0000256" key="1">
    <source>
        <dbReference type="ARBA" id="ARBA00022679"/>
    </source>
</evidence>
<evidence type="ECO:0000256" key="6">
    <source>
        <dbReference type="HAMAP-Rule" id="MF_00602"/>
    </source>
</evidence>
<dbReference type="PROSITE" id="PS00112">
    <property type="entry name" value="PHOSPHAGEN_KINASE"/>
    <property type="match status" value="1"/>
</dbReference>
<dbReference type="GO" id="GO:0005615">
    <property type="term" value="C:extracellular space"/>
    <property type="evidence" value="ECO:0007669"/>
    <property type="project" value="TreeGrafter"/>
</dbReference>
<dbReference type="GO" id="GO:0046314">
    <property type="term" value="P:phosphocreatine biosynthetic process"/>
    <property type="evidence" value="ECO:0007669"/>
    <property type="project" value="InterPro"/>
</dbReference>
<dbReference type="InterPro" id="IPR023660">
    <property type="entry name" value="Arg_Kinase"/>
</dbReference>
<dbReference type="Gene3D" id="3.30.590.10">
    <property type="entry name" value="Glutamine synthetase/guanido kinase, catalytic domain"/>
    <property type="match status" value="1"/>
</dbReference>
<keyword evidence="11" id="KW-1185">Reference proteome</keyword>
<comment type="activity regulation">
    <text evidence="6">Appears to be allosterically activated by the binding of pArg-containing polypeptides to the pArg-binding pocket localized in the C-terminal domain of McsB.</text>
</comment>
<dbReference type="InterPro" id="IPR022414">
    <property type="entry name" value="ATP-guanido_PTrfase_cat"/>
</dbReference>
<dbReference type="NCBIfam" id="NF002194">
    <property type="entry name" value="PRK01059.1-4"/>
    <property type="match status" value="1"/>
</dbReference>
<keyword evidence="4 6" id="KW-0067">ATP-binding</keyword>
<evidence type="ECO:0000256" key="5">
    <source>
        <dbReference type="ARBA" id="ARBA00051816"/>
    </source>
</evidence>
<dbReference type="GO" id="GO:1990424">
    <property type="term" value="F:protein arginine kinase activity"/>
    <property type="evidence" value="ECO:0007669"/>
    <property type="project" value="UniProtKB-EC"/>
</dbReference>
<comment type="caution">
    <text evidence="6">Lacks conserved residue(s) required for the propagation of feature annotation.</text>
</comment>
<dbReference type="SUPFAM" id="SSF55931">
    <property type="entry name" value="Glutamine synthetase/guanido kinase"/>
    <property type="match status" value="1"/>
</dbReference>
<dbReference type="Proteomes" id="UP000662904">
    <property type="component" value="Chromosome"/>
</dbReference>
<comment type="similarity">
    <text evidence="6 7 8">Belongs to the ATP:guanido phosphotransferase family.</text>
</comment>
<dbReference type="AlphaFoldDB" id="A0A8A0RJ57"/>